<dbReference type="Proteomes" id="UP000285625">
    <property type="component" value="Unassembled WGS sequence"/>
</dbReference>
<organism evidence="1 2">
    <name type="scientific">Staphylococcus hyicus</name>
    <dbReference type="NCBI Taxonomy" id="1284"/>
    <lineage>
        <taxon>Bacteria</taxon>
        <taxon>Bacillati</taxon>
        <taxon>Bacillota</taxon>
        <taxon>Bacilli</taxon>
        <taxon>Bacillales</taxon>
        <taxon>Staphylococcaceae</taxon>
        <taxon>Staphylococcus</taxon>
    </lineage>
</organism>
<reference evidence="1 2" key="1">
    <citation type="journal article" date="2016" name="Front. Microbiol.">
        <title>Comprehensive Phylogenetic Analysis of Bovine Non-aureus Staphylococci Species Based on Whole-Genome Sequencing.</title>
        <authorList>
            <person name="Naushad S."/>
            <person name="Barkema H.W."/>
            <person name="Luby C."/>
            <person name="Condas L.A."/>
            <person name="Nobrega D.B."/>
            <person name="Carson D.A."/>
            <person name="De Buck J."/>
        </authorList>
    </citation>
    <scope>NUCLEOTIDE SEQUENCE [LARGE SCALE GENOMIC DNA]</scope>
    <source>
        <strain evidence="1 2">SNUC 5959</strain>
    </source>
</reference>
<comment type="caution">
    <text evidence="1">The sequence shown here is derived from an EMBL/GenBank/DDBJ whole genome shotgun (WGS) entry which is preliminary data.</text>
</comment>
<dbReference type="InterPro" id="IPR042274">
    <property type="entry name" value="YycH/YycI_2"/>
</dbReference>
<dbReference type="EMBL" id="QXVO01000043">
    <property type="protein sequence ID" value="RIO43412.1"/>
    <property type="molecule type" value="Genomic_DNA"/>
</dbReference>
<dbReference type="CDD" id="cd15787">
    <property type="entry name" value="YycH_N"/>
    <property type="match status" value="1"/>
</dbReference>
<gene>
    <name evidence="1" type="ORF">BUZ57_10850</name>
</gene>
<dbReference type="RefSeq" id="WP_039643443.1">
    <property type="nucleotide sequence ID" value="NZ_CP008747.1"/>
</dbReference>
<dbReference type="Gene3D" id="3.30.310.160">
    <property type="entry name" value="YycH protein, domain 2"/>
    <property type="match status" value="1"/>
</dbReference>
<dbReference type="STRING" id="1284.SHYC_00180"/>
<accession>A0A0A8HLL6</accession>
<dbReference type="GeneID" id="41071902"/>
<name>A0A0A8HLL6_STAHY</name>
<protein>
    <submittedName>
        <fullName evidence="1">Uncharacterized protein</fullName>
    </submittedName>
</protein>
<dbReference type="AlphaFoldDB" id="A0A0A8HLL6"/>
<evidence type="ECO:0000313" key="1">
    <source>
        <dbReference type="EMBL" id="RIO43412.1"/>
    </source>
</evidence>
<dbReference type="Gene3D" id="3.10.450.310">
    <property type="match status" value="1"/>
</dbReference>
<dbReference type="Pfam" id="PF07435">
    <property type="entry name" value="YycH"/>
    <property type="match status" value="1"/>
</dbReference>
<dbReference type="KEGG" id="shu:SHYC_00180"/>
<proteinExistence type="predicted"/>
<evidence type="ECO:0000313" key="2">
    <source>
        <dbReference type="Proteomes" id="UP000285625"/>
    </source>
</evidence>
<dbReference type="InterPro" id="IPR009996">
    <property type="entry name" value="YycH"/>
</dbReference>
<dbReference type="HOGENOM" id="CLU_037125_0_0_9"/>
<sequence length="445" mass="50983">MQTKELIKSIILGLLVLMSIILTVMIWNFSPDVADTYSDPHHENTKAIGARYDKEASQVMTPNQMVHVNQDKIEGTSATPAVNELARLFSKHHISKVEEFSNEHVLSLETLSDDLVVLDYPTDTPLAMYLNEVMNVPAKVPSNFKFNRIILDMNSRHDIDVYAIDADRQRAIKMTTDVPVRTVKGHLDDMSSNLEPYTDILTDQTTVNKATYLYAPKSPKDLRTYRTIFNNINVEDLNSILFDDTPIVRTTRSGTTTYNNNTGMVNYDANNETYSYTNLSEDEHSTRDMNISIPRTFDYINKHGGFTDDFRLFKANGAKGEMIYQMFINGRPIFDSTIRNQIRVIWGERGIFEYSRGLLKTNVTVDNGEKPRALLPAEDVRSKLASNGRVDFSKVDQMIVGYRMNTKESSNDGIEIQHNSQFVPTWYIKYDNDWYEFRDGELIKP</sequence>